<evidence type="ECO:0000313" key="2">
    <source>
        <dbReference type="Proteomes" id="UP000017836"/>
    </source>
</evidence>
<dbReference type="Gramene" id="ERN10802">
    <property type="protein sequence ID" value="ERN10802"/>
    <property type="gene ID" value="AMTR_s00027p00229670"/>
</dbReference>
<protein>
    <submittedName>
        <fullName evidence="1">Uncharacterized protein</fullName>
    </submittedName>
</protein>
<dbReference type="AlphaFoldDB" id="W1PLC2"/>
<dbReference type="Proteomes" id="UP000017836">
    <property type="component" value="Unassembled WGS sequence"/>
</dbReference>
<organism evidence="1 2">
    <name type="scientific">Amborella trichopoda</name>
    <dbReference type="NCBI Taxonomy" id="13333"/>
    <lineage>
        <taxon>Eukaryota</taxon>
        <taxon>Viridiplantae</taxon>
        <taxon>Streptophyta</taxon>
        <taxon>Embryophyta</taxon>
        <taxon>Tracheophyta</taxon>
        <taxon>Spermatophyta</taxon>
        <taxon>Magnoliopsida</taxon>
        <taxon>Amborellales</taxon>
        <taxon>Amborellaceae</taxon>
        <taxon>Amborella</taxon>
    </lineage>
</organism>
<dbReference type="Gene3D" id="1.20.1050.10">
    <property type="match status" value="1"/>
</dbReference>
<reference evidence="2" key="1">
    <citation type="journal article" date="2013" name="Science">
        <title>The Amborella genome and the evolution of flowering plants.</title>
        <authorList>
            <consortium name="Amborella Genome Project"/>
        </authorList>
    </citation>
    <scope>NUCLEOTIDE SEQUENCE [LARGE SCALE GENOMIC DNA]</scope>
</reference>
<accession>W1PLC2</accession>
<proteinExistence type="predicted"/>
<evidence type="ECO:0000313" key="1">
    <source>
        <dbReference type="EMBL" id="ERN10802.1"/>
    </source>
</evidence>
<sequence>MGVLGEAGGIKYYDPEEMPVLHSWIQGFRGIEAGQMFPSRDELVFYFRGRHEALLGSPTSS</sequence>
<dbReference type="EMBL" id="KI392798">
    <property type="protein sequence ID" value="ERN10802.1"/>
    <property type="molecule type" value="Genomic_DNA"/>
</dbReference>
<name>W1PLC2_AMBTC</name>
<keyword evidence="2" id="KW-1185">Reference proteome</keyword>
<dbReference type="HOGENOM" id="CLU_2925655_0_0_1"/>
<gene>
    <name evidence="1" type="ORF">AMTR_s00027p00229670</name>
</gene>